<name>U9U0F0_RHIID</name>
<gene>
    <name evidence="1" type="ORF">GLOINDRAFT_25619</name>
</gene>
<proteinExistence type="predicted"/>
<dbReference type="EMBL" id="KI283524">
    <property type="protein sequence ID" value="ESA13835.1"/>
    <property type="molecule type" value="Genomic_DNA"/>
</dbReference>
<reference evidence="1" key="1">
    <citation type="submission" date="2013-07" db="EMBL/GenBank/DDBJ databases">
        <title>The genome of an arbuscular mycorrhizal fungus provides insights into the evolution of the oldest plant symbiosis.</title>
        <authorList>
            <consortium name="DOE Joint Genome Institute"/>
            <person name="Tisserant E."/>
            <person name="Malbreil M."/>
            <person name="Kuo A."/>
            <person name="Kohler A."/>
            <person name="Symeonidi A."/>
            <person name="Balestrini R."/>
            <person name="Charron P."/>
            <person name="Duensing N."/>
            <person name="Frei-dit-Frey N."/>
            <person name="Gianinazzi-Pearson V."/>
            <person name="Gilbert B."/>
            <person name="Handa Y."/>
            <person name="Hijri M."/>
            <person name="Kaul R."/>
            <person name="Kawaguchi M."/>
            <person name="Krajinski F."/>
            <person name="Lammers P."/>
            <person name="Lapierre D."/>
            <person name="Masclaux F.G."/>
            <person name="Murat C."/>
            <person name="Morin E."/>
            <person name="Ndikumana S."/>
            <person name="Pagni M."/>
            <person name="Petitpierre D."/>
            <person name="Requena N."/>
            <person name="Rosikiewicz P."/>
            <person name="Riley R."/>
            <person name="Saito K."/>
            <person name="San Clemente H."/>
            <person name="Shapiro H."/>
            <person name="van Tuinen D."/>
            <person name="Becard G."/>
            <person name="Bonfante P."/>
            <person name="Paszkowski U."/>
            <person name="Shachar-Hill Y."/>
            <person name="Young J.P."/>
            <person name="Sanders I.R."/>
            <person name="Henrissat B."/>
            <person name="Rensing S.A."/>
            <person name="Grigoriev I.V."/>
            <person name="Corradi N."/>
            <person name="Roux C."/>
            <person name="Martin F."/>
        </authorList>
    </citation>
    <scope>NUCLEOTIDE SEQUENCE</scope>
    <source>
        <strain evidence="1">DAOM 197198</strain>
    </source>
</reference>
<sequence length="51" mass="5821">MDWINKGHNSICQFRSVLYGGLYDIDTSFICNKVSKNRATSSTQIILRILV</sequence>
<protein>
    <submittedName>
        <fullName evidence="1">Uncharacterized protein</fullName>
    </submittedName>
</protein>
<dbReference type="AlphaFoldDB" id="U9U0F0"/>
<dbReference type="HOGENOM" id="CLU_3107544_0_0_1"/>
<accession>U9U0F0</accession>
<evidence type="ECO:0000313" key="1">
    <source>
        <dbReference type="EMBL" id="ESA13835.1"/>
    </source>
</evidence>
<organism evidence="1">
    <name type="scientific">Rhizophagus irregularis (strain DAOM 181602 / DAOM 197198 / MUCL 43194)</name>
    <name type="common">Arbuscular mycorrhizal fungus</name>
    <name type="synonym">Glomus intraradices</name>
    <dbReference type="NCBI Taxonomy" id="747089"/>
    <lineage>
        <taxon>Eukaryota</taxon>
        <taxon>Fungi</taxon>
        <taxon>Fungi incertae sedis</taxon>
        <taxon>Mucoromycota</taxon>
        <taxon>Glomeromycotina</taxon>
        <taxon>Glomeromycetes</taxon>
        <taxon>Glomerales</taxon>
        <taxon>Glomeraceae</taxon>
        <taxon>Rhizophagus</taxon>
    </lineage>
</organism>